<dbReference type="InterPro" id="IPR043502">
    <property type="entry name" value="DNA/RNA_pol_sf"/>
</dbReference>
<dbReference type="InterPro" id="IPR020045">
    <property type="entry name" value="DNA_polI_H3TH"/>
</dbReference>
<dbReference type="Gene3D" id="1.20.1060.10">
    <property type="entry name" value="Taq DNA Polymerase, Chain T, domain 4"/>
    <property type="match status" value="1"/>
</dbReference>
<evidence type="ECO:0000256" key="1">
    <source>
        <dbReference type="ARBA" id="ARBA00007705"/>
    </source>
</evidence>
<dbReference type="CDD" id="cd06139">
    <property type="entry name" value="DNA_polA_I_Ecoli_like_exo"/>
    <property type="match status" value="1"/>
</dbReference>
<dbReference type="EC" id="2.7.7.7" evidence="2"/>
<keyword evidence="10" id="KW-0239">DNA-directed DNA polymerase</keyword>
<dbReference type="Pfam" id="PF00476">
    <property type="entry name" value="DNA_pol_A"/>
    <property type="match status" value="1"/>
</dbReference>
<dbReference type="GO" id="GO:0008408">
    <property type="term" value="F:3'-5' exonuclease activity"/>
    <property type="evidence" value="ECO:0007669"/>
    <property type="project" value="InterPro"/>
</dbReference>
<evidence type="ECO:0000256" key="7">
    <source>
        <dbReference type="ARBA" id="ARBA00022763"/>
    </source>
</evidence>
<proteinExistence type="inferred from homology"/>
<dbReference type="GO" id="GO:0006302">
    <property type="term" value="P:double-strand break repair"/>
    <property type="evidence" value="ECO:0007669"/>
    <property type="project" value="TreeGrafter"/>
</dbReference>
<dbReference type="InterPro" id="IPR002298">
    <property type="entry name" value="DNA_polymerase_A"/>
</dbReference>
<feature type="domain" description="DNA-directed DNA polymerase family A palm" evidence="17">
    <location>
        <begin position="676"/>
        <end position="883"/>
    </location>
</feature>
<keyword evidence="12" id="KW-0234">DNA repair</keyword>
<keyword evidence="4" id="KW-0548">Nucleotidyltransferase</keyword>
<gene>
    <name evidence="18" type="ORF">METZ01_LOCUS94511</name>
</gene>
<comment type="similarity">
    <text evidence="1">Belongs to the DNA polymerase type-A family.</text>
</comment>
<dbReference type="InterPro" id="IPR036279">
    <property type="entry name" value="5-3_exonuclease_C_sf"/>
</dbReference>
<comment type="catalytic activity">
    <reaction evidence="13">
        <text>DNA(n) + a 2'-deoxyribonucleoside 5'-triphosphate = DNA(n+1) + diphosphate</text>
        <dbReference type="Rhea" id="RHEA:22508"/>
        <dbReference type="Rhea" id="RHEA-COMP:17339"/>
        <dbReference type="Rhea" id="RHEA-COMP:17340"/>
        <dbReference type="ChEBI" id="CHEBI:33019"/>
        <dbReference type="ChEBI" id="CHEBI:61560"/>
        <dbReference type="ChEBI" id="CHEBI:173112"/>
        <dbReference type="EC" id="2.7.7.7"/>
    </reaction>
</comment>
<dbReference type="FunFam" id="1.20.1060.10:FF:000001">
    <property type="entry name" value="DNA polymerase I"/>
    <property type="match status" value="1"/>
</dbReference>
<evidence type="ECO:0000259" key="15">
    <source>
        <dbReference type="SMART" id="SM00474"/>
    </source>
</evidence>
<name>A0A381VPU8_9ZZZZ</name>
<dbReference type="FunFam" id="1.10.150.20:FF:000002">
    <property type="entry name" value="DNA polymerase I"/>
    <property type="match status" value="1"/>
</dbReference>
<dbReference type="PRINTS" id="PR00868">
    <property type="entry name" value="DNAPOLI"/>
</dbReference>
<keyword evidence="6" id="KW-0540">Nuclease</keyword>
<dbReference type="SMART" id="SM00474">
    <property type="entry name" value="35EXOc"/>
    <property type="match status" value="1"/>
</dbReference>
<evidence type="ECO:0000259" key="16">
    <source>
        <dbReference type="SMART" id="SM00475"/>
    </source>
</evidence>
<dbReference type="NCBIfam" id="NF004397">
    <property type="entry name" value="PRK05755.1"/>
    <property type="match status" value="1"/>
</dbReference>
<dbReference type="Gene3D" id="3.30.70.370">
    <property type="match status" value="1"/>
</dbReference>
<dbReference type="InterPro" id="IPR002562">
    <property type="entry name" value="3'-5'_exonuclease_dom"/>
</dbReference>
<dbReference type="NCBIfam" id="TIGR00593">
    <property type="entry name" value="pola"/>
    <property type="match status" value="1"/>
</dbReference>
<evidence type="ECO:0000259" key="17">
    <source>
        <dbReference type="SMART" id="SM00482"/>
    </source>
</evidence>
<dbReference type="GO" id="GO:0003887">
    <property type="term" value="F:DNA-directed DNA polymerase activity"/>
    <property type="evidence" value="ECO:0007669"/>
    <property type="project" value="UniProtKB-KW"/>
</dbReference>
<evidence type="ECO:0000256" key="14">
    <source>
        <dbReference type="SAM" id="Coils"/>
    </source>
</evidence>
<keyword evidence="7" id="KW-0227">DNA damage</keyword>
<evidence type="ECO:0000256" key="8">
    <source>
        <dbReference type="ARBA" id="ARBA00022801"/>
    </source>
</evidence>
<dbReference type="AlphaFoldDB" id="A0A381VPU8"/>
<dbReference type="Pfam" id="PF02739">
    <property type="entry name" value="5_3_exonuc_N"/>
    <property type="match status" value="1"/>
</dbReference>
<evidence type="ECO:0000256" key="9">
    <source>
        <dbReference type="ARBA" id="ARBA00022839"/>
    </source>
</evidence>
<dbReference type="SMART" id="SM00475">
    <property type="entry name" value="53EXOc"/>
    <property type="match status" value="1"/>
</dbReference>
<evidence type="ECO:0000313" key="18">
    <source>
        <dbReference type="EMBL" id="SVA41657.1"/>
    </source>
</evidence>
<dbReference type="FunFam" id="3.30.420.10:FF:000026">
    <property type="entry name" value="DNA polymerase I"/>
    <property type="match status" value="1"/>
</dbReference>
<dbReference type="InterPro" id="IPR012337">
    <property type="entry name" value="RNaseH-like_sf"/>
</dbReference>
<dbReference type="PROSITE" id="PS00447">
    <property type="entry name" value="DNA_POLYMERASE_A"/>
    <property type="match status" value="1"/>
</dbReference>
<dbReference type="InterPro" id="IPR001098">
    <property type="entry name" value="DNA-dir_DNA_pol_A_palm_dom"/>
</dbReference>
<dbReference type="InterPro" id="IPR020046">
    <property type="entry name" value="5-3_exonucl_a-hlix_arch_N"/>
</dbReference>
<evidence type="ECO:0000256" key="12">
    <source>
        <dbReference type="ARBA" id="ARBA00023204"/>
    </source>
</evidence>
<dbReference type="InterPro" id="IPR036397">
    <property type="entry name" value="RNaseH_sf"/>
</dbReference>
<keyword evidence="11" id="KW-0238">DNA-binding</keyword>
<sequence>MDKIKKTDHFYLIDGSGYIFRAYYALPPLTRKSDGLPVGAVSGFCSMLFKLLQDSRSDDNLQKPTHFAVIFDSARKNFRNEIYSDYKANRSDAPDDLVPQFEYIRKSVTAFNLPSVELINYEADDLIATYTEQILEKDAKVTIVSSDKDLMQLYKKNVRLYDPMKNKFITSKDVIDKFGVDPQKVVDVQSLAGDSSDNVPGVPGIGVKTAAELINKYGTLEKLLNKAHEIKQNKRRETIIENKDKAIISKKLVTLKKDVPVKEKIEEFRFKQIDKDKLYKYLRDMEFNRLLSSVISMYGEPSLSNKKMDSVQKEEQISINKKNYYLIKNEKEIDKWIEEAEELGELAIDTETSSLDAHQADLIGISLSTKIGKACYIPIGHKSENCLDKETVLKKLKPLFEDKSVKKIGQNIKFDFIVLYNHGIKMNAMEDTMLMSYVLDAGKNRHNMDTLSEIHLNHKTISFKDLVGSGKKEINFSEVELNQAMEYAAEDADITYRLYKIFNKNLKLEKLTNIYEIFEKPLIEILAFMEINGIKVDSKSLEKLSEKFEKKIKNLEKEIFKFSKKEFNIASPKQLGEIIYNELKIAVLKKTRKGSFATSASVLEDLVFRGHKFPQLILDWRQVSKLKNTYSDSLREHINPNTKRVHTSFLLAATTTGRLASSDPNLQNIPIRSEDGKEIRKAFIAEKGFTLISADYNQIEMRILADLADVKELKKAFKNNEDIHSLTASQVFNIDIKKVDQDMRRKAKAINFGIIYGISQYGLAKQIMVSNNEAEEFLNSYFLKFPEIKDYMESTIKFCRKSGYVNNIFGRRSHITGINDKNYNVRNFQERAAINAPIQGSASEIMRLAMIRLDKNFKNLNNLKSKILLQIHDELIFEVPNNEVKSISKIIKNEMTSVTDSDLHSFSTPLTVDINIGENWGILH</sequence>
<dbReference type="GO" id="GO:0003677">
    <property type="term" value="F:DNA binding"/>
    <property type="evidence" value="ECO:0007669"/>
    <property type="project" value="UniProtKB-KW"/>
</dbReference>
<dbReference type="Gene3D" id="3.40.50.1010">
    <property type="entry name" value="5'-nuclease"/>
    <property type="match status" value="1"/>
</dbReference>
<dbReference type="SUPFAM" id="SSF47807">
    <property type="entry name" value="5' to 3' exonuclease, C-terminal subdomain"/>
    <property type="match status" value="1"/>
</dbReference>
<dbReference type="EMBL" id="UINC01009282">
    <property type="protein sequence ID" value="SVA41657.1"/>
    <property type="molecule type" value="Genomic_DNA"/>
</dbReference>
<dbReference type="CDD" id="cd09859">
    <property type="entry name" value="PIN_53EXO"/>
    <property type="match status" value="1"/>
</dbReference>
<evidence type="ECO:0000256" key="10">
    <source>
        <dbReference type="ARBA" id="ARBA00022932"/>
    </source>
</evidence>
<dbReference type="Pfam" id="PF01612">
    <property type="entry name" value="DNA_pol_A_exo1"/>
    <property type="match status" value="1"/>
</dbReference>
<dbReference type="InterPro" id="IPR029060">
    <property type="entry name" value="PIN-like_dom_sf"/>
</dbReference>
<feature type="coiled-coil region" evidence="14">
    <location>
        <begin position="538"/>
        <end position="565"/>
    </location>
</feature>
<protein>
    <recommendedName>
        <fullName evidence="2">DNA-directed DNA polymerase</fullName>
        <ecNumber evidence="2">2.7.7.7</ecNumber>
    </recommendedName>
</protein>
<dbReference type="GO" id="GO:0006261">
    <property type="term" value="P:DNA-templated DNA replication"/>
    <property type="evidence" value="ECO:0007669"/>
    <property type="project" value="InterPro"/>
</dbReference>
<keyword evidence="8" id="KW-0378">Hydrolase</keyword>
<accession>A0A381VPU8</accession>
<evidence type="ECO:0000256" key="6">
    <source>
        <dbReference type="ARBA" id="ARBA00022722"/>
    </source>
</evidence>
<keyword evidence="3" id="KW-0808">Transferase</keyword>
<dbReference type="SUPFAM" id="SSF88723">
    <property type="entry name" value="PIN domain-like"/>
    <property type="match status" value="1"/>
</dbReference>
<dbReference type="SMART" id="SM00482">
    <property type="entry name" value="POLAc"/>
    <property type="match status" value="1"/>
</dbReference>
<dbReference type="GO" id="GO:0008409">
    <property type="term" value="F:5'-3' exonuclease activity"/>
    <property type="evidence" value="ECO:0007669"/>
    <property type="project" value="InterPro"/>
</dbReference>
<dbReference type="CDD" id="cd08637">
    <property type="entry name" value="DNA_pol_A_pol_I_C"/>
    <property type="match status" value="1"/>
</dbReference>
<dbReference type="InterPro" id="IPR002421">
    <property type="entry name" value="5-3_exonuclease"/>
</dbReference>
<evidence type="ECO:0000256" key="13">
    <source>
        <dbReference type="ARBA" id="ARBA00049244"/>
    </source>
</evidence>
<evidence type="ECO:0000256" key="4">
    <source>
        <dbReference type="ARBA" id="ARBA00022695"/>
    </source>
</evidence>
<dbReference type="Gene3D" id="1.10.150.20">
    <property type="entry name" value="5' to 3' exonuclease, C-terminal subdomain"/>
    <property type="match status" value="2"/>
</dbReference>
<dbReference type="SUPFAM" id="SSF56672">
    <property type="entry name" value="DNA/RNA polymerases"/>
    <property type="match status" value="1"/>
</dbReference>
<feature type="domain" description="5'-3' exonuclease" evidence="16">
    <location>
        <begin position="8"/>
        <end position="271"/>
    </location>
</feature>
<dbReference type="CDD" id="cd09898">
    <property type="entry name" value="H3TH_53EXO"/>
    <property type="match status" value="1"/>
</dbReference>
<dbReference type="InterPro" id="IPR018320">
    <property type="entry name" value="DNA_polymerase_1"/>
</dbReference>
<feature type="domain" description="3'-5' exonuclease" evidence="15">
    <location>
        <begin position="324"/>
        <end position="507"/>
    </location>
</feature>
<dbReference type="Gene3D" id="3.30.420.10">
    <property type="entry name" value="Ribonuclease H-like superfamily/Ribonuclease H"/>
    <property type="match status" value="1"/>
</dbReference>
<dbReference type="InterPro" id="IPR008918">
    <property type="entry name" value="HhH2"/>
</dbReference>
<dbReference type="FunFam" id="1.10.150.20:FF:000003">
    <property type="entry name" value="DNA polymerase I"/>
    <property type="match status" value="1"/>
</dbReference>
<organism evidence="18">
    <name type="scientific">marine metagenome</name>
    <dbReference type="NCBI Taxonomy" id="408172"/>
    <lineage>
        <taxon>unclassified sequences</taxon>
        <taxon>metagenomes</taxon>
        <taxon>ecological metagenomes</taxon>
    </lineage>
</organism>
<keyword evidence="9" id="KW-0269">Exonuclease</keyword>
<keyword evidence="14" id="KW-0175">Coiled coil</keyword>
<dbReference type="PANTHER" id="PTHR10133">
    <property type="entry name" value="DNA POLYMERASE I"/>
    <property type="match status" value="1"/>
</dbReference>
<dbReference type="PANTHER" id="PTHR10133:SF27">
    <property type="entry name" value="DNA POLYMERASE NU"/>
    <property type="match status" value="1"/>
</dbReference>
<dbReference type="SUPFAM" id="SSF53098">
    <property type="entry name" value="Ribonuclease H-like"/>
    <property type="match status" value="1"/>
</dbReference>
<evidence type="ECO:0000256" key="5">
    <source>
        <dbReference type="ARBA" id="ARBA00022705"/>
    </source>
</evidence>
<evidence type="ECO:0000256" key="3">
    <source>
        <dbReference type="ARBA" id="ARBA00022679"/>
    </source>
</evidence>
<dbReference type="InterPro" id="IPR019760">
    <property type="entry name" value="DNA-dir_DNA_pol_A_CS"/>
</dbReference>
<keyword evidence="5" id="KW-0235">DNA replication</keyword>
<evidence type="ECO:0000256" key="11">
    <source>
        <dbReference type="ARBA" id="ARBA00023125"/>
    </source>
</evidence>
<reference evidence="18" key="1">
    <citation type="submission" date="2018-05" db="EMBL/GenBank/DDBJ databases">
        <authorList>
            <person name="Lanie J.A."/>
            <person name="Ng W.-L."/>
            <person name="Kazmierczak K.M."/>
            <person name="Andrzejewski T.M."/>
            <person name="Davidsen T.M."/>
            <person name="Wayne K.J."/>
            <person name="Tettelin H."/>
            <person name="Glass J.I."/>
            <person name="Rusch D."/>
            <person name="Podicherti R."/>
            <person name="Tsui H.-C.T."/>
            <person name="Winkler M.E."/>
        </authorList>
    </citation>
    <scope>NUCLEOTIDE SEQUENCE</scope>
</reference>
<dbReference type="SMART" id="SM00279">
    <property type="entry name" value="HhH2"/>
    <property type="match status" value="1"/>
</dbReference>
<evidence type="ECO:0000256" key="2">
    <source>
        <dbReference type="ARBA" id="ARBA00012417"/>
    </source>
</evidence>
<dbReference type="Pfam" id="PF01367">
    <property type="entry name" value="5_3_exonuc"/>
    <property type="match status" value="1"/>
</dbReference>